<protein>
    <submittedName>
        <fullName evidence="1">Uncharacterized protein</fullName>
    </submittedName>
</protein>
<proteinExistence type="predicted"/>
<dbReference type="STRING" id="388408.LAX5112_02200"/>
<organism evidence="1 2">
    <name type="scientific">Roseibium alexandrii</name>
    <dbReference type="NCBI Taxonomy" id="388408"/>
    <lineage>
        <taxon>Bacteria</taxon>
        <taxon>Pseudomonadati</taxon>
        <taxon>Pseudomonadota</taxon>
        <taxon>Alphaproteobacteria</taxon>
        <taxon>Hyphomicrobiales</taxon>
        <taxon>Stappiaceae</taxon>
        <taxon>Roseibium</taxon>
    </lineage>
</organism>
<evidence type="ECO:0000313" key="1">
    <source>
        <dbReference type="EMBL" id="CTQ69657.1"/>
    </source>
</evidence>
<dbReference type="EMBL" id="CXWD01000007">
    <property type="protein sequence ID" value="CTQ69657.1"/>
    <property type="molecule type" value="Genomic_DNA"/>
</dbReference>
<evidence type="ECO:0000313" key="2">
    <source>
        <dbReference type="Proteomes" id="UP000053235"/>
    </source>
</evidence>
<gene>
    <name evidence="1" type="ORF">LAX5112_02200</name>
</gene>
<name>A0A0M7A4W5_9HYPH</name>
<dbReference type="AlphaFoldDB" id="A0A0M7A4W5"/>
<sequence length="146" mass="16772">MEDEILDQQNELDKYGMSELLGRSREIAMRVALIIALSEESASVRRKHLVWAKEYVFHYHLEMIEALKENLGKTADEQIADAVFSLIKKSGKRGATLREIVHKCRPFRTLNSKAREEVINRLKTDFGVKIAEMRSTGRKRVAFVAP</sequence>
<keyword evidence="2" id="KW-1185">Reference proteome</keyword>
<accession>A0A0M7A4W5</accession>
<reference evidence="2" key="1">
    <citation type="submission" date="2015-07" db="EMBL/GenBank/DDBJ databases">
        <authorList>
            <person name="Rodrigo-Torres Lidia"/>
            <person name="Arahal R.David."/>
        </authorList>
    </citation>
    <scope>NUCLEOTIDE SEQUENCE [LARGE SCALE GENOMIC DNA]</scope>
    <source>
        <strain evidence="2">CECT 5112</strain>
    </source>
</reference>
<dbReference type="Proteomes" id="UP000053235">
    <property type="component" value="Unassembled WGS sequence"/>
</dbReference>